<evidence type="ECO:0000256" key="1">
    <source>
        <dbReference type="ARBA" id="ARBA00022737"/>
    </source>
</evidence>
<proteinExistence type="predicted"/>
<dbReference type="Pfam" id="PF14295">
    <property type="entry name" value="PAN_4"/>
    <property type="match status" value="2"/>
</dbReference>
<gene>
    <name evidence="4" type="ORF">BN1205_033500</name>
</gene>
<dbReference type="EMBL" id="LN714494">
    <property type="protein sequence ID" value="CEL72928.1"/>
    <property type="molecule type" value="Genomic_DNA"/>
</dbReference>
<name>A0A0F7UY76_TOXGV</name>
<dbReference type="PANTHER" id="PTHR33946:SF4">
    <property type="entry name" value="COAGULATION FACTOR XI"/>
    <property type="match status" value="1"/>
</dbReference>
<dbReference type="GO" id="GO:0005576">
    <property type="term" value="C:extracellular region"/>
    <property type="evidence" value="ECO:0007669"/>
    <property type="project" value="InterPro"/>
</dbReference>
<dbReference type="InterPro" id="IPR003609">
    <property type="entry name" value="Pan_app"/>
</dbReference>
<dbReference type="AlphaFoldDB" id="A0A0F7UY76"/>
<organism evidence="4">
    <name type="scientific">Toxoplasma gondii (strain ATCC 50861 / VEG)</name>
    <dbReference type="NCBI Taxonomy" id="432359"/>
    <lineage>
        <taxon>Eukaryota</taxon>
        <taxon>Sar</taxon>
        <taxon>Alveolata</taxon>
        <taxon>Apicomplexa</taxon>
        <taxon>Conoidasida</taxon>
        <taxon>Coccidia</taxon>
        <taxon>Eucoccidiorida</taxon>
        <taxon>Eimeriorina</taxon>
        <taxon>Sarcocystidae</taxon>
        <taxon>Toxoplasma</taxon>
    </lineage>
</organism>
<keyword evidence="1" id="KW-0677">Repeat</keyword>
<evidence type="ECO:0000259" key="3">
    <source>
        <dbReference type="PROSITE" id="PS50948"/>
    </source>
</evidence>
<reference evidence="4" key="1">
    <citation type="journal article" date="2015" name="PLoS ONE">
        <title>Comprehensive Evaluation of Toxoplasma gondii VEG and Neospora caninum LIV Genomes with Tachyzoite Stage Transcriptome and Proteome Defines Novel Transcript Features.</title>
        <authorList>
            <person name="Ramaprasad A."/>
            <person name="Mourier T."/>
            <person name="Naeem R."/>
            <person name="Malas T.B."/>
            <person name="Moussa E."/>
            <person name="Panigrahi A."/>
            <person name="Vermont S.J."/>
            <person name="Otto T.D."/>
            <person name="Wastling J."/>
            <person name="Pain A."/>
        </authorList>
    </citation>
    <scope>NUCLEOTIDE SEQUENCE</scope>
    <source>
        <strain evidence="4">VEG</strain>
    </source>
</reference>
<dbReference type="PANTHER" id="PTHR33946">
    <property type="match status" value="1"/>
</dbReference>
<dbReference type="InterPro" id="IPR000177">
    <property type="entry name" value="Apple"/>
</dbReference>
<dbReference type="SMART" id="SM00223">
    <property type="entry name" value="APPLE"/>
    <property type="match status" value="4"/>
</dbReference>
<protein>
    <submittedName>
        <fullName evidence="4">PAN domain-containing protein</fullName>
    </submittedName>
</protein>
<dbReference type="PROSITE" id="PS50948">
    <property type="entry name" value="PAN"/>
    <property type="match status" value="2"/>
</dbReference>
<evidence type="ECO:0000313" key="4">
    <source>
        <dbReference type="EMBL" id="CEL72928.1"/>
    </source>
</evidence>
<feature type="domain" description="Apple" evidence="3">
    <location>
        <begin position="327"/>
        <end position="402"/>
    </location>
</feature>
<keyword evidence="2" id="KW-1015">Disulfide bond</keyword>
<accession>A0A0F7UY76</accession>
<dbReference type="GO" id="GO:0006508">
    <property type="term" value="P:proteolysis"/>
    <property type="evidence" value="ECO:0007669"/>
    <property type="project" value="InterPro"/>
</dbReference>
<sequence>MPHRRSQPWRKRAVRTAATVAAALLFGPLGAEAHIYSEGLELRRQDMDMTPFVGDNAEAHVCYEPDVEYVDHTNLAIEGGHVHSPSSCQDLCQRYQDCYFWTWNSVKKDCYLKNSTALFSRQKNYDTRNKISGPKWCMMPHPLRCYEVDVSYEGYDIIKNPLTNIRSVLDCHRACVELEDCRYWTWTADSMECQLKSANALRAWRRSFDTIGKISGMKNCGVCTELGTDYYGHDVRRVETKSIVSSEQCRDLCIKDANCFFWTWASDWKNCYLKGPDALEAWRRDNSTRSLVSGSKFCPMDRDLRLASLSQSPFMYPAFYIHNPPPCYEIGVDYAGHDLETVDDEKVLSVQDCQQQCQTREGCVYFTFDTVSKVCYLKGGGALHDWTKNETTEKLISGPKDCSCSGLH</sequence>
<dbReference type="Pfam" id="PF00024">
    <property type="entry name" value="PAN_1"/>
    <property type="match status" value="2"/>
</dbReference>
<dbReference type="CDD" id="cd01100">
    <property type="entry name" value="APPLE_Factor_XI_like"/>
    <property type="match status" value="2"/>
</dbReference>
<evidence type="ECO:0000256" key="2">
    <source>
        <dbReference type="ARBA" id="ARBA00023157"/>
    </source>
</evidence>
<dbReference type="Gene3D" id="3.50.4.10">
    <property type="entry name" value="Hepatocyte Growth Factor"/>
    <property type="match status" value="4"/>
</dbReference>
<dbReference type="SUPFAM" id="SSF57414">
    <property type="entry name" value="Hairpin loop containing domain-like"/>
    <property type="match status" value="4"/>
</dbReference>
<feature type="domain" description="Apple" evidence="3">
    <location>
        <begin position="223"/>
        <end position="298"/>
    </location>
</feature>